<feature type="chain" id="PRO_5022078153" description="Outer membrane protein beta-barrel domain-containing protein" evidence="1">
    <location>
        <begin position="30"/>
        <end position="255"/>
    </location>
</feature>
<evidence type="ECO:0000313" key="2">
    <source>
        <dbReference type="EMBL" id="TMQ71334.1"/>
    </source>
</evidence>
<evidence type="ECO:0000313" key="3">
    <source>
        <dbReference type="Proteomes" id="UP000319771"/>
    </source>
</evidence>
<evidence type="ECO:0008006" key="4">
    <source>
        <dbReference type="Google" id="ProtNLM"/>
    </source>
</evidence>
<sequence>MCKRFRRLPAVLLLALLAALVVRVPSAGAAAEFHKFNVVLSAIPTQLRATDFNRVIDVTNAQLQNNGLAPIDRIHSSWYLDAEVRYFVRQNLALSLGGGRIRKSVSQEYLPAIAQSIVVSANITSVPLYAGGAYYFKPYNQGDFQARAYVGAGFMSVVYNRASLAVTASGITLPPEATRGLHATNDAPGYYAEAGAHLFFATRFSVLLSGLYRSNEVHNLVDERSPGTVVRDPRGQPLTLDLGGLGFRMALGIGM</sequence>
<dbReference type="EMBL" id="VBPB01000169">
    <property type="protein sequence ID" value="TMQ71334.1"/>
    <property type="molecule type" value="Genomic_DNA"/>
</dbReference>
<dbReference type="Gene3D" id="2.40.160.20">
    <property type="match status" value="1"/>
</dbReference>
<dbReference type="AlphaFoldDB" id="A0A538U603"/>
<gene>
    <name evidence="2" type="ORF">E6K81_10300</name>
</gene>
<proteinExistence type="predicted"/>
<accession>A0A538U603</accession>
<keyword evidence="1" id="KW-0732">Signal</keyword>
<comment type="caution">
    <text evidence="2">The sequence shown here is derived from an EMBL/GenBank/DDBJ whole genome shotgun (WGS) entry which is preliminary data.</text>
</comment>
<name>A0A538U603_UNCEI</name>
<evidence type="ECO:0000256" key="1">
    <source>
        <dbReference type="SAM" id="SignalP"/>
    </source>
</evidence>
<feature type="signal peptide" evidence="1">
    <location>
        <begin position="1"/>
        <end position="29"/>
    </location>
</feature>
<organism evidence="2 3">
    <name type="scientific">Eiseniibacteriota bacterium</name>
    <dbReference type="NCBI Taxonomy" id="2212470"/>
    <lineage>
        <taxon>Bacteria</taxon>
        <taxon>Candidatus Eiseniibacteriota</taxon>
    </lineage>
</organism>
<dbReference type="Proteomes" id="UP000319771">
    <property type="component" value="Unassembled WGS sequence"/>
</dbReference>
<protein>
    <recommendedName>
        <fullName evidence="4">Outer membrane protein beta-barrel domain-containing protein</fullName>
    </recommendedName>
</protein>
<reference evidence="2 3" key="1">
    <citation type="journal article" date="2019" name="Nat. Microbiol.">
        <title>Mediterranean grassland soil C-N compound turnover is dependent on rainfall and depth, and is mediated by genomically divergent microorganisms.</title>
        <authorList>
            <person name="Diamond S."/>
            <person name="Andeer P.F."/>
            <person name="Li Z."/>
            <person name="Crits-Christoph A."/>
            <person name="Burstein D."/>
            <person name="Anantharaman K."/>
            <person name="Lane K.R."/>
            <person name="Thomas B.C."/>
            <person name="Pan C."/>
            <person name="Northen T.R."/>
            <person name="Banfield J.F."/>
        </authorList>
    </citation>
    <scope>NUCLEOTIDE SEQUENCE [LARGE SCALE GENOMIC DNA]</scope>
    <source>
        <strain evidence="2">WS_11</strain>
    </source>
</reference>